<gene>
    <name evidence="8" type="ORF">HHL17_29920</name>
</gene>
<keyword evidence="3 6" id="KW-0812">Transmembrane</keyword>
<protein>
    <submittedName>
        <fullName evidence="8">RDD family protein</fullName>
    </submittedName>
</protein>
<evidence type="ECO:0000313" key="9">
    <source>
        <dbReference type="Proteomes" id="UP000583266"/>
    </source>
</evidence>
<evidence type="ECO:0000256" key="2">
    <source>
        <dbReference type="ARBA" id="ARBA00022475"/>
    </source>
</evidence>
<evidence type="ECO:0000256" key="4">
    <source>
        <dbReference type="ARBA" id="ARBA00022989"/>
    </source>
</evidence>
<dbReference type="Pfam" id="PF06271">
    <property type="entry name" value="RDD"/>
    <property type="match status" value="1"/>
</dbReference>
<evidence type="ECO:0000313" key="8">
    <source>
        <dbReference type="EMBL" id="NML41447.1"/>
    </source>
</evidence>
<dbReference type="PANTHER" id="PTHR36115:SF4">
    <property type="entry name" value="MEMBRANE PROTEIN"/>
    <property type="match status" value="1"/>
</dbReference>
<dbReference type="PANTHER" id="PTHR36115">
    <property type="entry name" value="PROLINE-RICH ANTIGEN HOMOLOG-RELATED"/>
    <property type="match status" value="1"/>
</dbReference>
<sequence length="139" mass="15529">MESIDKSHSTDLLSDLQDPVIFEYASKGQRFANLFIDMIIIDLGMALLLNVIPGALLLLPFLIIWYIGYFVCMEAFAGGRTIGKMATNTRVVNLDKGPISIGQAFGRIFSRLVPFEAFSALFGVPWHDQWTNTTVIKNK</sequence>
<evidence type="ECO:0000259" key="7">
    <source>
        <dbReference type="Pfam" id="PF06271"/>
    </source>
</evidence>
<dbReference type="GO" id="GO:0005886">
    <property type="term" value="C:plasma membrane"/>
    <property type="evidence" value="ECO:0007669"/>
    <property type="project" value="UniProtKB-SubCell"/>
</dbReference>
<comment type="caution">
    <text evidence="8">The sequence shown here is derived from an EMBL/GenBank/DDBJ whole genome shotgun (WGS) entry which is preliminary data.</text>
</comment>
<keyword evidence="2" id="KW-1003">Cell membrane</keyword>
<keyword evidence="5 6" id="KW-0472">Membrane</keyword>
<dbReference type="RefSeq" id="WP_169228506.1">
    <property type="nucleotide sequence ID" value="NZ_JABBGC010000004.1"/>
</dbReference>
<reference evidence="8 9" key="1">
    <citation type="submission" date="2020-04" db="EMBL/GenBank/DDBJ databases">
        <title>Chitinophaga sp. G-6-1-13 sp. nov., isolated from soil.</title>
        <authorList>
            <person name="Dahal R.H."/>
            <person name="Chaudhary D.K."/>
        </authorList>
    </citation>
    <scope>NUCLEOTIDE SEQUENCE [LARGE SCALE GENOMIC DNA]</scope>
    <source>
        <strain evidence="8 9">G-6-1-13</strain>
    </source>
</reference>
<comment type="subcellular location">
    <subcellularLocation>
        <location evidence="1">Cell membrane</location>
        <topology evidence="1">Multi-pass membrane protein</topology>
    </subcellularLocation>
</comment>
<name>A0A848GTR4_9BACT</name>
<dbReference type="InterPro" id="IPR051791">
    <property type="entry name" value="Pra-immunoreactive"/>
</dbReference>
<keyword evidence="9" id="KW-1185">Reference proteome</keyword>
<evidence type="ECO:0000256" key="3">
    <source>
        <dbReference type="ARBA" id="ARBA00022692"/>
    </source>
</evidence>
<proteinExistence type="predicted"/>
<organism evidence="8 9">
    <name type="scientific">Chitinophaga fulva</name>
    <dbReference type="NCBI Taxonomy" id="2728842"/>
    <lineage>
        <taxon>Bacteria</taxon>
        <taxon>Pseudomonadati</taxon>
        <taxon>Bacteroidota</taxon>
        <taxon>Chitinophagia</taxon>
        <taxon>Chitinophagales</taxon>
        <taxon>Chitinophagaceae</taxon>
        <taxon>Chitinophaga</taxon>
    </lineage>
</organism>
<evidence type="ECO:0000256" key="6">
    <source>
        <dbReference type="SAM" id="Phobius"/>
    </source>
</evidence>
<dbReference type="Proteomes" id="UP000583266">
    <property type="component" value="Unassembled WGS sequence"/>
</dbReference>
<evidence type="ECO:0000256" key="1">
    <source>
        <dbReference type="ARBA" id="ARBA00004651"/>
    </source>
</evidence>
<feature type="domain" description="RDD" evidence="7">
    <location>
        <begin position="24"/>
        <end position="122"/>
    </location>
</feature>
<dbReference type="AlphaFoldDB" id="A0A848GTR4"/>
<dbReference type="InterPro" id="IPR010432">
    <property type="entry name" value="RDD"/>
</dbReference>
<accession>A0A848GTR4</accession>
<feature type="transmembrane region" description="Helical" evidence="6">
    <location>
        <begin position="31"/>
        <end position="52"/>
    </location>
</feature>
<dbReference type="EMBL" id="JABBGC010000004">
    <property type="protein sequence ID" value="NML41447.1"/>
    <property type="molecule type" value="Genomic_DNA"/>
</dbReference>
<feature type="transmembrane region" description="Helical" evidence="6">
    <location>
        <begin position="58"/>
        <end position="77"/>
    </location>
</feature>
<evidence type="ECO:0000256" key="5">
    <source>
        <dbReference type="ARBA" id="ARBA00023136"/>
    </source>
</evidence>
<keyword evidence="4 6" id="KW-1133">Transmembrane helix</keyword>